<protein>
    <submittedName>
        <fullName evidence="2">Protein NO VEIN-like protein</fullName>
    </submittedName>
</protein>
<evidence type="ECO:0000256" key="1">
    <source>
        <dbReference type="SAM" id="MobiDB-lite"/>
    </source>
</evidence>
<gene>
    <name evidence="2" type="ORF">PT974_12011</name>
</gene>
<dbReference type="InterPro" id="IPR052957">
    <property type="entry name" value="Auxin_embryo_med"/>
</dbReference>
<keyword evidence="3" id="KW-1185">Reference proteome</keyword>
<proteinExistence type="predicted"/>
<comment type="caution">
    <text evidence="2">The sequence shown here is derived from an EMBL/GenBank/DDBJ whole genome shotgun (WGS) entry which is preliminary data.</text>
</comment>
<dbReference type="PANTHER" id="PTHR32387:SF0">
    <property type="entry name" value="PROTEIN NO VEIN"/>
    <property type="match status" value="1"/>
</dbReference>
<dbReference type="Gene3D" id="3.30.565.10">
    <property type="entry name" value="Histidine kinase-like ATPase, C-terminal domain"/>
    <property type="match status" value="1"/>
</dbReference>
<dbReference type="EMBL" id="JAVFKD010000016">
    <property type="protein sequence ID" value="KAK5987876.1"/>
    <property type="molecule type" value="Genomic_DNA"/>
</dbReference>
<evidence type="ECO:0000313" key="2">
    <source>
        <dbReference type="EMBL" id="KAK5987876.1"/>
    </source>
</evidence>
<feature type="region of interest" description="Disordered" evidence="1">
    <location>
        <begin position="1405"/>
        <end position="1427"/>
    </location>
</feature>
<reference evidence="2 3" key="1">
    <citation type="submission" date="2024-01" db="EMBL/GenBank/DDBJ databases">
        <title>Complete genome of Cladobotryum mycophilum ATHUM6906.</title>
        <authorList>
            <person name="Christinaki A.C."/>
            <person name="Myridakis A.I."/>
            <person name="Kouvelis V.N."/>
        </authorList>
    </citation>
    <scope>NUCLEOTIDE SEQUENCE [LARGE SCALE GENOMIC DNA]</scope>
    <source>
        <strain evidence="2 3">ATHUM6906</strain>
    </source>
</reference>
<sequence>MSLNQIYHALLEMSEASEARKDVEEAASRHGVLTDNDRQQMLNLEPNLRALVEDGLMAGNIAKRSMKKYASPSWTAFMLFIEADLSHRLAGDLHHSNANFLLELLRNADNNNYTRARAAKEKPYISFDVHPDKIVVDCNEDGFTKDDLRAICCIGKSWGLISQRPAITEKGFGFKSVFTVASRVHIQSGDYSFYFQHERGDDGMGMIRPIWQDMRNDWTRPRTRITLHLQERGEAAELDNLRAKVLQQFRNLRSTCLLFLQQMEYVAVNFYDGDGDLESSEDYKFTADKIENDSNRESPEGFTGGGADKNIITLKKLSTNLEGTTKEDTKSPGGTHHALDTAEIILAFPLMDDLTPIVEQQDLFALLPIKACGLKFLAHSNLFAHRSGRDSMTILQHDDTLVDQIAETFVQATLQFCEHPQLQHAWPSYLPQSNEGHAKFLSTLILMIKRRFETTPILFSTSHSELRLIADVHTIPTEMLDGQGNFLFDDSSANRLISQTYTSDDHRNLLSYGLKSLPTGLIVDLIETDVRNISDSKMRSKLTGHDWHSATASLISQLFENEDIEAVKRIKKLPLLPLMDGRLIAADARPVYFPATEGISVPGNIDIQLIEVRATENVERMRLFHHLGVKEPEISLVRDSILKRHQREAGLFIDLSTSKAHLHYLYLTHQHKKPEENFQAISVYDQQVFRRCPIREDVYLREHPYGAGELLRVEASSNGKKKAFDLPIVFLHDDYMNDIPTGSPKNNPPWTNWLRDSLYVRETIRLVTVDGTMLSPEFNYVVNQKRHRILGLLQHFWMIGELPKREDLIDQLKLIMVPTMPTGSLRLKDAYLPFSHLQAVWQQYGEDGEMSPFLALGQCESDWHLQRRWMFLHTDLGVRKSGGLQFLLLILLCIRRSNTGANSLKRPERLIALYRAIDEECRMAEDTVAAKRQVREILNDNELIYIPSPSSFGESWARIDTCIWHSLAIIYTKKVLKFCYRDMLKVSTEDMEFVSDFFQNTLLIGDAKWMDFVHELRYIKGRAKSTYKGQIWEIYSQLGTMRSVIDVDLIRKEFEDQSLVYMVTGYKPTWRAISQSLLLPWTGTRGQRISFHVSKGMMDFFREVLGVRMLLNIQEVYDELLQVDSDTSIHFVKNVIWILNNYLQCEPAKVSEEMTAKLLKSRIFPVRYTDGTVKLDTLDTEFAIIDRRDLGQSFEGKARVLDFSRDEVWGLKEFIKWAGLEPRYLSCSVEEVTSLGLSIPQHLSSIERNVKYKAHALFRIAVHFNTPLFETFGEHIYNLLLLLQTREVDKIELVQTLHQDDDAILGKNKQGQLYFEVNDYIPSIHVLMDEEAQEFVFNSVLPGNIADWLFSRPTLPAFPKTSETLKTARDQNLGLVAAITSVLNCRLSLVDQTLEQLGIIEVDTPNRDLKPEPANNERVNSPISKTEKKKMNITAEFPLPPIA</sequence>
<evidence type="ECO:0000313" key="3">
    <source>
        <dbReference type="Proteomes" id="UP001338125"/>
    </source>
</evidence>
<organism evidence="2 3">
    <name type="scientific">Cladobotryum mycophilum</name>
    <dbReference type="NCBI Taxonomy" id="491253"/>
    <lineage>
        <taxon>Eukaryota</taxon>
        <taxon>Fungi</taxon>
        <taxon>Dikarya</taxon>
        <taxon>Ascomycota</taxon>
        <taxon>Pezizomycotina</taxon>
        <taxon>Sordariomycetes</taxon>
        <taxon>Hypocreomycetidae</taxon>
        <taxon>Hypocreales</taxon>
        <taxon>Hypocreaceae</taxon>
        <taxon>Cladobotryum</taxon>
    </lineage>
</organism>
<dbReference type="SUPFAM" id="SSF55874">
    <property type="entry name" value="ATPase domain of HSP90 chaperone/DNA topoisomerase II/histidine kinase"/>
    <property type="match status" value="1"/>
</dbReference>
<dbReference type="PANTHER" id="PTHR32387">
    <property type="entry name" value="WU:FJ29H11"/>
    <property type="match status" value="1"/>
</dbReference>
<dbReference type="Proteomes" id="UP001338125">
    <property type="component" value="Unassembled WGS sequence"/>
</dbReference>
<accession>A0ABR0S898</accession>
<name>A0ABR0S898_9HYPO</name>
<dbReference type="InterPro" id="IPR036890">
    <property type="entry name" value="HATPase_C_sf"/>
</dbReference>